<organism evidence="2 3">
    <name type="scientific">Sanguibacter gelidistatuariae</name>
    <dbReference type="NCBI Taxonomy" id="1814289"/>
    <lineage>
        <taxon>Bacteria</taxon>
        <taxon>Bacillati</taxon>
        <taxon>Actinomycetota</taxon>
        <taxon>Actinomycetes</taxon>
        <taxon>Micrococcales</taxon>
        <taxon>Sanguibacteraceae</taxon>
        <taxon>Sanguibacter</taxon>
    </lineage>
</organism>
<proteinExistence type="predicted"/>
<dbReference type="Proteomes" id="UP000199039">
    <property type="component" value="Unassembled WGS sequence"/>
</dbReference>
<feature type="compositionally biased region" description="Basic and acidic residues" evidence="1">
    <location>
        <begin position="59"/>
        <end position="68"/>
    </location>
</feature>
<evidence type="ECO:0000256" key="1">
    <source>
        <dbReference type="SAM" id="MobiDB-lite"/>
    </source>
</evidence>
<keyword evidence="3" id="KW-1185">Reference proteome</keyword>
<dbReference type="RefSeq" id="WP_093180552.1">
    <property type="nucleotide sequence ID" value="NZ_FMYH01000001.1"/>
</dbReference>
<dbReference type="EMBL" id="FMYH01000001">
    <property type="protein sequence ID" value="SDB86035.1"/>
    <property type="molecule type" value="Genomic_DNA"/>
</dbReference>
<feature type="region of interest" description="Disordered" evidence="1">
    <location>
        <begin position="21"/>
        <end position="68"/>
    </location>
</feature>
<gene>
    <name evidence="2" type="ORF">SAMN05216410_0513</name>
</gene>
<reference evidence="2 3" key="1">
    <citation type="submission" date="2016-09" db="EMBL/GenBank/DDBJ databases">
        <authorList>
            <person name="Capua I."/>
            <person name="De Benedictis P."/>
            <person name="Joannis T."/>
            <person name="Lombin L.H."/>
            <person name="Cattoli G."/>
        </authorList>
    </citation>
    <scope>NUCLEOTIDE SEQUENCE [LARGE SCALE GENOMIC DNA]</scope>
    <source>
        <strain evidence="2 3">ISLP-3</strain>
    </source>
</reference>
<protein>
    <submittedName>
        <fullName evidence="2">Uncharacterized protein</fullName>
    </submittedName>
</protein>
<feature type="compositionally biased region" description="Acidic residues" evidence="1">
    <location>
        <begin position="31"/>
        <end position="43"/>
    </location>
</feature>
<sequence>MTTSGFGTSGPVFIPEIVEGVREDAGPEAKEEPEDASPDEVAEEASVVAHLEDPETEAEIEHLRETRD</sequence>
<accession>A0A1G6GWJ5</accession>
<evidence type="ECO:0000313" key="2">
    <source>
        <dbReference type="EMBL" id="SDB86035.1"/>
    </source>
</evidence>
<evidence type="ECO:0000313" key="3">
    <source>
        <dbReference type="Proteomes" id="UP000199039"/>
    </source>
</evidence>
<name>A0A1G6GWJ5_9MICO</name>
<dbReference type="AlphaFoldDB" id="A0A1G6GWJ5"/>
<feature type="compositionally biased region" description="Basic and acidic residues" evidence="1">
    <location>
        <begin position="21"/>
        <end position="30"/>
    </location>
</feature>